<reference evidence="10 11" key="1">
    <citation type="submission" date="2014-04" db="EMBL/GenBank/DDBJ databases">
        <authorList>
            <consortium name="DOE Joint Genome Institute"/>
            <person name="Kuo A."/>
            <person name="Kohler A."/>
            <person name="Nagy L.G."/>
            <person name="Floudas D."/>
            <person name="Copeland A."/>
            <person name="Barry K.W."/>
            <person name="Cichocki N."/>
            <person name="Veneault-Fourrey C."/>
            <person name="LaButti K."/>
            <person name="Lindquist E.A."/>
            <person name="Lipzen A."/>
            <person name="Lundell T."/>
            <person name="Morin E."/>
            <person name="Murat C."/>
            <person name="Sun H."/>
            <person name="Tunlid A."/>
            <person name="Henrissat B."/>
            <person name="Grigoriev I.V."/>
            <person name="Hibbett D.S."/>
            <person name="Martin F."/>
            <person name="Nordberg H.P."/>
            <person name="Cantor M.N."/>
            <person name="Hua S.X."/>
        </authorList>
    </citation>
    <scope>NUCLEOTIDE SEQUENCE [LARGE SCALE GENOMIC DNA]</scope>
    <source>
        <strain evidence="10 11">LaAM-08-1</strain>
    </source>
</reference>
<keyword evidence="5 6" id="KW-0539">Nucleus</keyword>
<evidence type="ECO:0000256" key="6">
    <source>
        <dbReference type="PROSITE-ProRule" id="PRU00108"/>
    </source>
</evidence>
<sequence>MLSRQSLADTHSLSFPVQQESPYLVFHNPMPNGNTSPYHLDPAAVDFRAFYPYTPNEVKHRKRTTSAQLKVLETVFKRDTKPNASLRTELAAQLDMTARGVQVWFQNRRAKEKVKATKSSGPKITTIEKNTKSEVAIPKKEDASSPILCNDEPLSPDSSGESNANPTQRGESTDASSQRSSSAVPSPPQLHLITDPASPAWQNSPVEPPPESDTSQLRPDFFLGNNIYAQRRGSLPANAFPQDDESNKLSVDWHDPLARRRSVDASLQRLASNPYAPLARAKNGAVYGPRFGVASPGRHHQLSRVPYGHQTQRHGLPYYPSPHVNVRHSSMDSRTSRFPPRGPSSPSPAAISPYHAVRASLPDHSLYAVTSRTIASPIPGPLPSPNFSFGAASTPSMASPSSGDSERNSPDSLRSFSFTGEDDEEGVSSSYNSRFGSTVSIASEASSYYAEIGGPGVEQALTPDLHGRRDSCASGQFLGMMSGLDVNPQAGLTEHRTLGLGSYSPHDDYNLSGTNGGELVAIAELNDQPHLSYPSPTSTISAGGSPHAQDAPPSNVPISQSSELAYALSQPNQAGRNRQDHYSVYGQLLSPVTAAQGDRETLAHEQDSSPAHGIYQTVTEAPQPRTHYTAYSSLVAEAYGEVQGHRQLEYDHCPPGSQQLYAYGDSLSVSPLENSIQNSEGFITYS</sequence>
<name>A0A0C9YMB5_9AGAR</name>
<feature type="region of interest" description="Disordered" evidence="8">
    <location>
        <begin position="529"/>
        <end position="558"/>
    </location>
</feature>
<dbReference type="Pfam" id="PF00046">
    <property type="entry name" value="Homeodomain"/>
    <property type="match status" value="1"/>
</dbReference>
<feature type="region of interest" description="Disordered" evidence="8">
    <location>
        <begin position="386"/>
        <end position="433"/>
    </location>
</feature>
<feature type="compositionally biased region" description="Low complexity" evidence="8">
    <location>
        <begin position="390"/>
        <end position="403"/>
    </location>
</feature>
<evidence type="ECO:0000256" key="3">
    <source>
        <dbReference type="ARBA" id="ARBA00023125"/>
    </source>
</evidence>
<feature type="compositionally biased region" description="Low complexity" evidence="8">
    <location>
        <begin position="175"/>
        <end position="184"/>
    </location>
</feature>
<comment type="subcellular location">
    <subcellularLocation>
        <location evidence="1 6 7">Nucleus</location>
    </subcellularLocation>
</comment>
<dbReference type="PANTHER" id="PTHR45793:SF5">
    <property type="entry name" value="HOMEOTIC PROTEIN OCELLILESS"/>
    <property type="match status" value="1"/>
</dbReference>
<evidence type="ECO:0000256" key="4">
    <source>
        <dbReference type="ARBA" id="ARBA00023155"/>
    </source>
</evidence>
<dbReference type="Gene3D" id="1.10.10.60">
    <property type="entry name" value="Homeodomain-like"/>
    <property type="match status" value="1"/>
</dbReference>
<evidence type="ECO:0000256" key="5">
    <source>
        <dbReference type="ARBA" id="ARBA00023242"/>
    </source>
</evidence>
<dbReference type="Proteomes" id="UP000054477">
    <property type="component" value="Unassembled WGS sequence"/>
</dbReference>
<dbReference type="PROSITE" id="PS00027">
    <property type="entry name" value="HOMEOBOX_1"/>
    <property type="match status" value="1"/>
</dbReference>
<evidence type="ECO:0000256" key="8">
    <source>
        <dbReference type="SAM" id="MobiDB-lite"/>
    </source>
</evidence>
<dbReference type="AlphaFoldDB" id="A0A0C9YMB5"/>
<feature type="region of interest" description="Disordered" evidence="8">
    <location>
        <begin position="324"/>
        <end position="351"/>
    </location>
</feature>
<dbReference type="GO" id="GO:0005634">
    <property type="term" value="C:nucleus"/>
    <property type="evidence" value="ECO:0007669"/>
    <property type="project" value="UniProtKB-SubCell"/>
</dbReference>
<dbReference type="SMART" id="SM00389">
    <property type="entry name" value="HOX"/>
    <property type="match status" value="1"/>
</dbReference>
<proteinExistence type="predicted"/>
<keyword evidence="11" id="KW-1185">Reference proteome</keyword>
<evidence type="ECO:0000313" key="11">
    <source>
        <dbReference type="Proteomes" id="UP000054477"/>
    </source>
</evidence>
<accession>A0A0C9YMB5</accession>
<dbReference type="CDD" id="cd00086">
    <property type="entry name" value="homeodomain"/>
    <property type="match status" value="1"/>
</dbReference>
<feature type="compositionally biased region" description="Polar residues" evidence="8">
    <location>
        <begin position="156"/>
        <end position="174"/>
    </location>
</feature>
<reference evidence="11" key="2">
    <citation type="submission" date="2015-01" db="EMBL/GenBank/DDBJ databases">
        <title>Evolutionary Origins and Diversification of the Mycorrhizal Mutualists.</title>
        <authorList>
            <consortium name="DOE Joint Genome Institute"/>
            <consortium name="Mycorrhizal Genomics Consortium"/>
            <person name="Kohler A."/>
            <person name="Kuo A."/>
            <person name="Nagy L.G."/>
            <person name="Floudas D."/>
            <person name="Copeland A."/>
            <person name="Barry K.W."/>
            <person name="Cichocki N."/>
            <person name="Veneault-Fourrey C."/>
            <person name="LaButti K."/>
            <person name="Lindquist E.A."/>
            <person name="Lipzen A."/>
            <person name="Lundell T."/>
            <person name="Morin E."/>
            <person name="Murat C."/>
            <person name="Riley R."/>
            <person name="Ohm R."/>
            <person name="Sun H."/>
            <person name="Tunlid A."/>
            <person name="Henrissat B."/>
            <person name="Grigoriev I.V."/>
            <person name="Hibbett D.S."/>
            <person name="Martin F."/>
        </authorList>
    </citation>
    <scope>NUCLEOTIDE SEQUENCE [LARGE SCALE GENOMIC DNA]</scope>
    <source>
        <strain evidence="11">LaAM-08-1</strain>
    </source>
</reference>
<dbReference type="GO" id="GO:0000978">
    <property type="term" value="F:RNA polymerase II cis-regulatory region sequence-specific DNA binding"/>
    <property type="evidence" value="ECO:0007669"/>
    <property type="project" value="TreeGrafter"/>
</dbReference>
<dbReference type="PANTHER" id="PTHR45793">
    <property type="entry name" value="HOMEOBOX PROTEIN"/>
    <property type="match status" value="1"/>
</dbReference>
<dbReference type="InterPro" id="IPR009057">
    <property type="entry name" value="Homeodomain-like_sf"/>
</dbReference>
<protein>
    <recommendedName>
        <fullName evidence="9">Homeobox domain-containing protein</fullName>
    </recommendedName>
</protein>
<dbReference type="InterPro" id="IPR017970">
    <property type="entry name" value="Homeobox_CS"/>
</dbReference>
<dbReference type="OrthoDB" id="6159439at2759"/>
<evidence type="ECO:0000256" key="2">
    <source>
        <dbReference type="ARBA" id="ARBA00022473"/>
    </source>
</evidence>
<keyword evidence="2" id="KW-0217">Developmental protein</keyword>
<feature type="compositionally biased region" description="Basic and acidic residues" evidence="8">
    <location>
        <begin position="129"/>
        <end position="143"/>
    </location>
</feature>
<dbReference type="HOGENOM" id="CLU_025514_0_0_1"/>
<keyword evidence="3 6" id="KW-0238">DNA-binding</keyword>
<keyword evidence="4 6" id="KW-0371">Homeobox</keyword>
<feature type="region of interest" description="Disordered" evidence="8">
    <location>
        <begin position="110"/>
        <end position="219"/>
    </location>
</feature>
<gene>
    <name evidence="10" type="ORF">K443DRAFT_127593</name>
</gene>
<organism evidence="10 11">
    <name type="scientific">Laccaria amethystina LaAM-08-1</name>
    <dbReference type="NCBI Taxonomy" id="1095629"/>
    <lineage>
        <taxon>Eukaryota</taxon>
        <taxon>Fungi</taxon>
        <taxon>Dikarya</taxon>
        <taxon>Basidiomycota</taxon>
        <taxon>Agaricomycotina</taxon>
        <taxon>Agaricomycetes</taxon>
        <taxon>Agaricomycetidae</taxon>
        <taxon>Agaricales</taxon>
        <taxon>Agaricineae</taxon>
        <taxon>Hydnangiaceae</taxon>
        <taxon>Laccaria</taxon>
    </lineage>
</organism>
<evidence type="ECO:0000313" key="10">
    <source>
        <dbReference type="EMBL" id="KIK09128.1"/>
    </source>
</evidence>
<dbReference type="PROSITE" id="PS50071">
    <property type="entry name" value="HOMEOBOX_2"/>
    <property type="match status" value="1"/>
</dbReference>
<feature type="domain" description="Homeobox" evidence="9">
    <location>
        <begin position="55"/>
        <end position="115"/>
    </location>
</feature>
<feature type="DNA-binding region" description="Homeobox" evidence="6">
    <location>
        <begin position="57"/>
        <end position="116"/>
    </location>
</feature>
<dbReference type="SUPFAM" id="SSF46689">
    <property type="entry name" value="Homeodomain-like"/>
    <property type="match status" value="1"/>
</dbReference>
<evidence type="ECO:0000256" key="1">
    <source>
        <dbReference type="ARBA" id="ARBA00004123"/>
    </source>
</evidence>
<dbReference type="InterPro" id="IPR001356">
    <property type="entry name" value="HD"/>
</dbReference>
<dbReference type="EMBL" id="KN838539">
    <property type="protein sequence ID" value="KIK09128.1"/>
    <property type="molecule type" value="Genomic_DNA"/>
</dbReference>
<evidence type="ECO:0000259" key="9">
    <source>
        <dbReference type="PROSITE" id="PS50071"/>
    </source>
</evidence>
<evidence type="ECO:0000256" key="7">
    <source>
        <dbReference type="RuleBase" id="RU000682"/>
    </source>
</evidence>
<dbReference type="GO" id="GO:0000981">
    <property type="term" value="F:DNA-binding transcription factor activity, RNA polymerase II-specific"/>
    <property type="evidence" value="ECO:0007669"/>
    <property type="project" value="InterPro"/>
</dbReference>